<dbReference type="CDD" id="cd06225">
    <property type="entry name" value="HAMP"/>
    <property type="match status" value="1"/>
</dbReference>
<dbReference type="Pfam" id="PF00015">
    <property type="entry name" value="MCPsignal"/>
    <property type="match status" value="1"/>
</dbReference>
<keyword evidence="6" id="KW-0812">Transmembrane</keyword>
<keyword evidence="4" id="KW-0175">Coiled coil</keyword>
<dbReference type="Gene3D" id="1.10.8.500">
    <property type="entry name" value="HAMP domain in histidine kinase"/>
    <property type="match status" value="1"/>
</dbReference>
<dbReference type="SMART" id="SM00283">
    <property type="entry name" value="MA"/>
    <property type="match status" value="1"/>
</dbReference>
<dbReference type="Pfam" id="PF00672">
    <property type="entry name" value="HAMP"/>
    <property type="match status" value="1"/>
</dbReference>
<name>A0ABU0I958_9HYPH</name>
<evidence type="ECO:0000256" key="6">
    <source>
        <dbReference type="SAM" id="Phobius"/>
    </source>
</evidence>
<dbReference type="Gene3D" id="1.10.287.950">
    <property type="entry name" value="Methyl-accepting chemotaxis protein"/>
    <property type="match status" value="1"/>
</dbReference>
<reference evidence="9 10" key="1">
    <citation type="submission" date="2023-07" db="EMBL/GenBank/DDBJ databases">
        <title>Genomic Encyclopedia of Type Strains, Phase IV (KMG-IV): sequencing the most valuable type-strain genomes for metagenomic binning, comparative biology and taxonomic classification.</title>
        <authorList>
            <person name="Goeker M."/>
        </authorList>
    </citation>
    <scope>NUCLEOTIDE SEQUENCE [LARGE SCALE GENOMIC DNA]</scope>
    <source>
        <strain evidence="9 10">DSM 100301</strain>
    </source>
</reference>
<keyword evidence="3" id="KW-0807">Transducer</keyword>
<organism evidence="9 10">
    <name type="scientific">Rhizobium paknamense</name>
    <dbReference type="NCBI Taxonomy" id="1206817"/>
    <lineage>
        <taxon>Bacteria</taxon>
        <taxon>Pseudomonadati</taxon>
        <taxon>Pseudomonadota</taxon>
        <taxon>Alphaproteobacteria</taxon>
        <taxon>Hyphomicrobiales</taxon>
        <taxon>Rhizobiaceae</taxon>
        <taxon>Rhizobium/Agrobacterium group</taxon>
        <taxon>Rhizobium</taxon>
    </lineage>
</organism>
<dbReference type="PROSITE" id="PS50885">
    <property type="entry name" value="HAMP"/>
    <property type="match status" value="2"/>
</dbReference>
<keyword evidence="1" id="KW-0145">Chemotaxis</keyword>
<feature type="domain" description="HAMP" evidence="8">
    <location>
        <begin position="345"/>
        <end position="398"/>
    </location>
</feature>
<feature type="coiled-coil region" evidence="4">
    <location>
        <begin position="503"/>
        <end position="533"/>
    </location>
</feature>
<dbReference type="EMBL" id="JAUSWH010000002">
    <property type="protein sequence ID" value="MDQ0454765.1"/>
    <property type="molecule type" value="Genomic_DNA"/>
</dbReference>
<dbReference type="CDD" id="cd11386">
    <property type="entry name" value="MCP_signal"/>
    <property type="match status" value="1"/>
</dbReference>
<gene>
    <name evidence="9" type="ORF">QO005_001092</name>
</gene>
<dbReference type="Proteomes" id="UP001235269">
    <property type="component" value="Unassembled WGS sequence"/>
</dbReference>
<feature type="region of interest" description="Disordered" evidence="5">
    <location>
        <begin position="740"/>
        <end position="769"/>
    </location>
</feature>
<comment type="similarity">
    <text evidence="2">Belongs to the methyl-accepting chemotaxis (MCP) protein family.</text>
</comment>
<dbReference type="PANTHER" id="PTHR43531:SF11">
    <property type="entry name" value="METHYL-ACCEPTING CHEMOTAXIS PROTEIN 3"/>
    <property type="match status" value="1"/>
</dbReference>
<dbReference type="InterPro" id="IPR051310">
    <property type="entry name" value="MCP_chemotaxis"/>
</dbReference>
<dbReference type="InterPro" id="IPR004089">
    <property type="entry name" value="MCPsignal_dom"/>
</dbReference>
<feature type="compositionally biased region" description="Basic and acidic residues" evidence="5">
    <location>
        <begin position="404"/>
        <end position="426"/>
    </location>
</feature>
<evidence type="ECO:0000259" key="8">
    <source>
        <dbReference type="PROSITE" id="PS50885"/>
    </source>
</evidence>
<evidence type="ECO:0000256" key="1">
    <source>
        <dbReference type="ARBA" id="ARBA00022500"/>
    </source>
</evidence>
<keyword evidence="6" id="KW-1133">Transmembrane helix</keyword>
<evidence type="ECO:0000313" key="9">
    <source>
        <dbReference type="EMBL" id="MDQ0454765.1"/>
    </source>
</evidence>
<evidence type="ECO:0000256" key="3">
    <source>
        <dbReference type="PROSITE-ProRule" id="PRU00284"/>
    </source>
</evidence>
<evidence type="ECO:0000259" key="7">
    <source>
        <dbReference type="PROSITE" id="PS50111"/>
    </source>
</evidence>
<dbReference type="InterPro" id="IPR003660">
    <property type="entry name" value="HAMP_dom"/>
</dbReference>
<comment type="caution">
    <text evidence="9">The sequence shown here is derived from an EMBL/GenBank/DDBJ whole genome shotgun (WGS) entry which is preliminary data.</text>
</comment>
<sequence>MSIRNILIGVFSVLSLTLSVLVANSLWSAYRNYVIFDEVAQLTQLDKALFKALLAFRNERGDSATALALDIKDNAKTVEVVQSGRRVVIEGMEDAKAVKAGLSTAEIETPMATLMQAYDKVVAMRSKIDSEVGKPLAQREAGLSESWMAAGGDFLTALEKASDAAEGRIRSLDPSLVSLIQIRSGAWATRAIGGNGALILNAVIAGGKTLSPADQSKLSGIDVTMAYAWKNVRTLVEHPATPQDVKEAVKKANASYFDGDFAAMRKGILDKLYAGEKAPLGIDDWRVPVTAALKTIADVASLSMAELDKKAADAKADALYAAIFYLLLFGIVLTLAIAGMVVIVSRVIRPIGELTRCMDALAQGNRSVTVPGEGRRDEIGDMARSVEVFRQAAIRNAELETEAEENRKRSEAERAEMQARAEAEANERLERATGALASGLRQLASGDMLCEIEEQFAPQFEALRHDFNTSVSQLRSVLVSVGVSASGVRSGSGEISHASNDLAKRTETQAASLEETAAALEEITSNVKATSQRTGEARDIVRNARSKAEQSGVVVNNAVSAMEKIEQASSQISNIIGVIDEIAFQTNLLALNAGVEAARAGEAGKGFAVVAQEVRELAQRSANAAKEIKALIGNSAVAVNEGVKLVDDTGKGLREIAELVQAINSHMDAIATAAQEQSTGLNEVNTAVNHMDQATQQNAAMVEEMNAASAGLAQEAEKLSELLARFRTGQERAAQAAIASSARSSAAARPSAPLAAPARRAAPVSRGGAAVAVRQESWEEF</sequence>
<protein>
    <submittedName>
        <fullName evidence="9">Methyl-accepting chemotaxis protein</fullName>
    </submittedName>
</protein>
<feature type="domain" description="Methyl-accepting transducer" evidence="7">
    <location>
        <begin position="484"/>
        <end position="713"/>
    </location>
</feature>
<accession>A0ABU0I958</accession>
<feature type="transmembrane region" description="Helical" evidence="6">
    <location>
        <begin position="318"/>
        <end position="344"/>
    </location>
</feature>
<evidence type="ECO:0000256" key="5">
    <source>
        <dbReference type="SAM" id="MobiDB-lite"/>
    </source>
</evidence>
<dbReference type="SMART" id="SM00304">
    <property type="entry name" value="HAMP"/>
    <property type="match status" value="3"/>
</dbReference>
<dbReference type="PANTHER" id="PTHR43531">
    <property type="entry name" value="PROTEIN ICFG"/>
    <property type="match status" value="1"/>
</dbReference>
<keyword evidence="10" id="KW-1185">Reference proteome</keyword>
<feature type="domain" description="HAMP" evidence="8">
    <location>
        <begin position="427"/>
        <end position="479"/>
    </location>
</feature>
<evidence type="ECO:0000256" key="2">
    <source>
        <dbReference type="ARBA" id="ARBA00029447"/>
    </source>
</evidence>
<evidence type="ECO:0000313" key="10">
    <source>
        <dbReference type="Proteomes" id="UP001235269"/>
    </source>
</evidence>
<keyword evidence="6" id="KW-0472">Membrane</keyword>
<feature type="region of interest" description="Disordered" evidence="5">
    <location>
        <begin position="400"/>
        <end position="426"/>
    </location>
</feature>
<proteinExistence type="inferred from homology"/>
<dbReference type="PROSITE" id="PS50111">
    <property type="entry name" value="CHEMOTAXIS_TRANSDUC_2"/>
    <property type="match status" value="1"/>
</dbReference>
<evidence type="ECO:0000256" key="4">
    <source>
        <dbReference type="SAM" id="Coils"/>
    </source>
</evidence>
<dbReference type="SUPFAM" id="SSF58104">
    <property type="entry name" value="Methyl-accepting chemotaxis protein (MCP) signaling domain"/>
    <property type="match status" value="1"/>
</dbReference>
<dbReference type="SUPFAM" id="SSF158472">
    <property type="entry name" value="HAMP domain-like"/>
    <property type="match status" value="1"/>
</dbReference>